<evidence type="ECO:0000313" key="2">
    <source>
        <dbReference type="Proteomes" id="UP001139104"/>
    </source>
</evidence>
<organism evidence="1 2">
    <name type="scientific">Candidatus Rhodoblastus alkanivorans</name>
    <dbReference type="NCBI Taxonomy" id="2954117"/>
    <lineage>
        <taxon>Bacteria</taxon>
        <taxon>Pseudomonadati</taxon>
        <taxon>Pseudomonadota</taxon>
        <taxon>Alphaproteobacteria</taxon>
        <taxon>Hyphomicrobiales</taxon>
        <taxon>Rhodoblastaceae</taxon>
        <taxon>Rhodoblastus</taxon>
    </lineage>
</organism>
<proteinExistence type="predicted"/>
<keyword evidence="1" id="KW-0378">Hydrolase</keyword>
<dbReference type="GO" id="GO:0004519">
    <property type="term" value="F:endonuclease activity"/>
    <property type="evidence" value="ECO:0007669"/>
    <property type="project" value="UniProtKB-KW"/>
</dbReference>
<dbReference type="Proteomes" id="UP001139104">
    <property type="component" value="Unassembled WGS sequence"/>
</dbReference>
<keyword evidence="1" id="KW-0540">Nuclease</keyword>
<keyword evidence="1" id="KW-0255">Endonuclease</keyword>
<reference evidence="1" key="1">
    <citation type="journal article" date="2022" name="ISME J.">
        <title>Identification of active gaseous-alkane degraders at natural gas seeps.</title>
        <authorList>
            <person name="Farhan Ul Haque M."/>
            <person name="Hernandez M."/>
            <person name="Crombie A.T."/>
            <person name="Murrell J.C."/>
        </authorList>
    </citation>
    <scope>NUCLEOTIDE SEQUENCE</scope>
    <source>
        <strain evidence="1">PC2</strain>
    </source>
</reference>
<protein>
    <submittedName>
        <fullName evidence="1">HNH endonuclease</fullName>
    </submittedName>
</protein>
<dbReference type="EMBL" id="JAIVFP010000001">
    <property type="protein sequence ID" value="MCI4683492.1"/>
    <property type="molecule type" value="Genomic_DNA"/>
</dbReference>
<accession>A0ABS9Z8G7</accession>
<dbReference type="RefSeq" id="WP_243067441.1">
    <property type="nucleotide sequence ID" value="NZ_JAIVFP010000001.1"/>
</dbReference>
<comment type="caution">
    <text evidence="1">The sequence shown here is derived from an EMBL/GenBank/DDBJ whole genome shotgun (WGS) entry which is preliminary data.</text>
</comment>
<keyword evidence="2" id="KW-1185">Reference proteome</keyword>
<sequence length="95" mass="11148">MICSLCRRPLGVKVEAHHLTPRTFGGRETVPRHPICHRKIHTALSEREFMRAFHTIEALRGHVEIARFIAWVTKKDPDFYAPTFDSKTRKAKRKR</sequence>
<evidence type="ECO:0000313" key="1">
    <source>
        <dbReference type="EMBL" id="MCI4683492.1"/>
    </source>
</evidence>
<name>A0ABS9Z8G7_9HYPH</name>
<gene>
    <name evidence="1" type="ORF">K2U94_12070</name>
</gene>